<dbReference type="EMBL" id="NRSZ01000996">
    <property type="protein sequence ID" value="PNY23996.1"/>
    <property type="molecule type" value="Genomic_DNA"/>
</dbReference>
<dbReference type="OrthoDB" id="428577at2759"/>
<name>A0A2K3Q8V6_9HYPO</name>
<reference evidence="13 14" key="1">
    <citation type="submission" date="2017-08" db="EMBL/GenBank/DDBJ databases">
        <title>Harnessing the power of phylogenomics to disentangle the directionality and signatures of interkingdom host jumping in the parasitic fungal genus Tolypocladium.</title>
        <authorList>
            <person name="Quandt C.A."/>
            <person name="Patterson W."/>
            <person name="Spatafora J.W."/>
        </authorList>
    </citation>
    <scope>NUCLEOTIDE SEQUENCE [LARGE SCALE GENOMIC DNA]</scope>
    <source>
        <strain evidence="13 14">CBS 113982</strain>
    </source>
</reference>
<dbReference type="GO" id="GO:0042790">
    <property type="term" value="P:nucleolar large rRNA transcription by RNA polymerase I"/>
    <property type="evidence" value="ECO:0007669"/>
    <property type="project" value="TreeGrafter"/>
</dbReference>
<comment type="subcellular location">
    <subcellularLocation>
        <location evidence="1">Nucleus</location>
        <location evidence="1">Nucleolus</location>
    </subcellularLocation>
</comment>
<dbReference type="PANTHER" id="PTHR31576">
    <property type="entry name" value="TATA BOX-BINDING PROTEIN-ASSOCIATED FACTOR RNA POLYMERASE I SUBUNIT B"/>
    <property type="match status" value="1"/>
</dbReference>
<evidence type="ECO:0000259" key="12">
    <source>
        <dbReference type="Pfam" id="PF20645"/>
    </source>
</evidence>
<organism evidence="13 14">
    <name type="scientific">Tolypocladium capitatum</name>
    <dbReference type="NCBI Taxonomy" id="45235"/>
    <lineage>
        <taxon>Eukaryota</taxon>
        <taxon>Fungi</taxon>
        <taxon>Dikarya</taxon>
        <taxon>Ascomycota</taxon>
        <taxon>Pezizomycotina</taxon>
        <taxon>Sordariomycetes</taxon>
        <taxon>Hypocreomycetidae</taxon>
        <taxon>Hypocreales</taxon>
        <taxon>Ophiocordycipitaceae</taxon>
        <taxon>Tolypocladium</taxon>
    </lineage>
</organism>
<comment type="caution">
    <text evidence="13">The sequence shown here is derived from an EMBL/GenBank/DDBJ whole genome shotgun (WGS) entry which is preliminary data.</text>
</comment>
<dbReference type="GO" id="GO:0003743">
    <property type="term" value="F:translation initiation factor activity"/>
    <property type="evidence" value="ECO:0007669"/>
    <property type="project" value="UniProtKB-KW"/>
</dbReference>
<keyword evidence="13" id="KW-0396">Initiation factor</keyword>
<dbReference type="Proteomes" id="UP000236621">
    <property type="component" value="Unassembled WGS sequence"/>
</dbReference>
<evidence type="ECO:0000256" key="3">
    <source>
        <dbReference type="ARBA" id="ARBA00022723"/>
    </source>
</evidence>
<keyword evidence="8" id="KW-0804">Transcription</keyword>
<evidence type="ECO:0000313" key="14">
    <source>
        <dbReference type="Proteomes" id="UP000236621"/>
    </source>
</evidence>
<dbReference type="GO" id="GO:0001164">
    <property type="term" value="F:RNA polymerase I core promoter sequence-specific DNA binding"/>
    <property type="evidence" value="ECO:0007669"/>
    <property type="project" value="InterPro"/>
</dbReference>
<proteinExistence type="inferred from homology"/>
<evidence type="ECO:0000256" key="8">
    <source>
        <dbReference type="ARBA" id="ARBA00023163"/>
    </source>
</evidence>
<evidence type="ECO:0000256" key="4">
    <source>
        <dbReference type="ARBA" id="ARBA00022771"/>
    </source>
</evidence>
<feature type="domain" description="Rrn7/TAF1B C-terminal cyclin" evidence="12">
    <location>
        <begin position="244"/>
        <end position="399"/>
    </location>
</feature>
<dbReference type="Pfam" id="PF20645">
    <property type="entry name" value="Rrn7_cyclin_C"/>
    <property type="match status" value="1"/>
</dbReference>
<dbReference type="GO" id="GO:0008270">
    <property type="term" value="F:zinc ion binding"/>
    <property type="evidence" value="ECO:0007669"/>
    <property type="project" value="UniProtKB-KW"/>
</dbReference>
<dbReference type="PANTHER" id="PTHR31576:SF2">
    <property type="entry name" value="TATA BOX-BINDING PROTEIN-ASSOCIATED FACTOR RNA POLYMERASE I SUBUNIT B"/>
    <property type="match status" value="1"/>
</dbReference>
<evidence type="ECO:0000256" key="2">
    <source>
        <dbReference type="ARBA" id="ARBA00006899"/>
    </source>
</evidence>
<keyword evidence="13" id="KW-0648">Protein biosynthesis</keyword>
<sequence length="529" mass="59948">MEERRELRRMPPGERCPECGSVKWYLQDGLRFCSRGHQIEGFIQFDVGEDEDSGRLGAVTRREREIRSSEKRQLSGQEGKSLYLEALQLLLRNQALWLIHEKGYGEELETVIRDLWDLRIRGSSSLATADHDTAEAQLEMFSSQSLPEENKTAWKLRSRTQSWDPERDADWPMPTLPETLGLCYLASLLLRIPTRLGELLHWANNGNIPYKTAYHDLPREMQDRLPSAYVKALKLPLRSSLQGGIFYRTVMDLVLSYHLNYGMVFPEISSVSLLVQYAKMLALPIESIVATKRLSAALGYRFQFAVNKTNILPIDHPEIRLITLLIFATKLCFPFKGNQPSTEGLGTAYLPRFEWETWRQGLVQHPEDEELPNKAAEFEAMTPNQVVHMNDEELDAYFAHMTALVDKRNENPITQFFPTETPAAPAPPVPEMSEDEVDQRASRLLSQTLEPPRGLGIIEAEGPSGASDDIMYEAFRSVQDLSGTAAAFYKATGDAAGIPLDLVVRAVYMLEQRVVSWQKGQRAMDTGGW</sequence>
<feature type="domain" description="RRN7-type" evidence="10">
    <location>
        <begin position="11"/>
        <end position="41"/>
    </location>
</feature>
<dbReference type="GO" id="GO:0070860">
    <property type="term" value="C:RNA polymerase I core factor complex"/>
    <property type="evidence" value="ECO:0007669"/>
    <property type="project" value="InterPro"/>
</dbReference>
<dbReference type="InterPro" id="IPR021752">
    <property type="entry name" value="TF_Rrn7_Zf"/>
</dbReference>
<keyword evidence="7" id="KW-0238">DNA-binding</keyword>
<dbReference type="Pfam" id="PF20644">
    <property type="entry name" value="Rrn7_cyclin_N"/>
    <property type="match status" value="1"/>
</dbReference>
<comment type="similarity">
    <text evidence="2">Belongs to the RRN7/TAF1B family.</text>
</comment>
<keyword evidence="9" id="KW-0539">Nucleus</keyword>
<keyword evidence="4" id="KW-0863">Zinc-finger</keyword>
<evidence type="ECO:0000259" key="10">
    <source>
        <dbReference type="Pfam" id="PF11781"/>
    </source>
</evidence>
<keyword evidence="5" id="KW-0862">Zinc</keyword>
<feature type="domain" description="Rrn7/TAF1B N-terminal cyclin" evidence="11">
    <location>
        <begin position="87"/>
        <end position="219"/>
    </location>
</feature>
<evidence type="ECO:0000256" key="7">
    <source>
        <dbReference type="ARBA" id="ARBA00023125"/>
    </source>
</evidence>
<evidence type="ECO:0000259" key="11">
    <source>
        <dbReference type="Pfam" id="PF20644"/>
    </source>
</evidence>
<dbReference type="InterPro" id="IPR048538">
    <property type="entry name" value="Rrn7_cyclin_C"/>
</dbReference>
<accession>A0A2K3Q8V6</accession>
<dbReference type="Pfam" id="PF11781">
    <property type="entry name" value="Zn_ribbon_RRN7"/>
    <property type="match status" value="1"/>
</dbReference>
<evidence type="ECO:0000313" key="13">
    <source>
        <dbReference type="EMBL" id="PNY23996.1"/>
    </source>
</evidence>
<protein>
    <submittedName>
        <fullName evidence="13">RNA polymerase I-specific transcription initiation factor rrn7</fullName>
    </submittedName>
</protein>
<dbReference type="AlphaFoldDB" id="A0A2K3Q8V6"/>
<dbReference type="InterPro" id="IPR033599">
    <property type="entry name" value="TAF1B/Rrn7"/>
</dbReference>
<keyword evidence="3" id="KW-0479">Metal-binding</keyword>
<keyword evidence="6" id="KW-0805">Transcription regulation</keyword>
<evidence type="ECO:0000256" key="6">
    <source>
        <dbReference type="ARBA" id="ARBA00023015"/>
    </source>
</evidence>
<gene>
    <name evidence="13" type="ORF">TCAP_06074</name>
</gene>
<keyword evidence="14" id="KW-1185">Reference proteome</keyword>
<dbReference type="STRING" id="45235.A0A2K3Q8V6"/>
<evidence type="ECO:0000256" key="1">
    <source>
        <dbReference type="ARBA" id="ARBA00004604"/>
    </source>
</evidence>
<evidence type="ECO:0000256" key="9">
    <source>
        <dbReference type="ARBA" id="ARBA00023242"/>
    </source>
</evidence>
<evidence type="ECO:0000256" key="5">
    <source>
        <dbReference type="ARBA" id="ARBA00022833"/>
    </source>
</evidence>
<dbReference type="InterPro" id="IPR048540">
    <property type="entry name" value="Rrn7_cyclin_N"/>
</dbReference>